<dbReference type="Proteomes" id="UP000076871">
    <property type="component" value="Unassembled WGS sequence"/>
</dbReference>
<protein>
    <submittedName>
        <fullName evidence="1">Uncharacterized protein</fullName>
    </submittedName>
</protein>
<organism evidence="1 2">
    <name type="scientific">Laetiporus sulphureus 93-53</name>
    <dbReference type="NCBI Taxonomy" id="1314785"/>
    <lineage>
        <taxon>Eukaryota</taxon>
        <taxon>Fungi</taxon>
        <taxon>Dikarya</taxon>
        <taxon>Basidiomycota</taxon>
        <taxon>Agaricomycotina</taxon>
        <taxon>Agaricomycetes</taxon>
        <taxon>Polyporales</taxon>
        <taxon>Laetiporus</taxon>
    </lineage>
</organism>
<dbReference type="GeneID" id="63826118"/>
<dbReference type="InParanoid" id="A0A165DWH6"/>
<dbReference type="AlphaFoldDB" id="A0A165DWH6"/>
<keyword evidence="2" id="KW-1185">Reference proteome</keyword>
<proteinExistence type="predicted"/>
<evidence type="ECO:0000313" key="2">
    <source>
        <dbReference type="Proteomes" id="UP000076871"/>
    </source>
</evidence>
<gene>
    <name evidence="1" type="ORF">LAESUDRAFT_726725</name>
</gene>
<evidence type="ECO:0000313" key="1">
    <source>
        <dbReference type="EMBL" id="KZT05774.1"/>
    </source>
</evidence>
<dbReference type="EMBL" id="KV427628">
    <property type="protein sequence ID" value="KZT05774.1"/>
    <property type="molecule type" value="Genomic_DNA"/>
</dbReference>
<accession>A0A165DWH6</accession>
<dbReference type="RefSeq" id="XP_040763514.1">
    <property type="nucleotide sequence ID" value="XM_040909089.1"/>
</dbReference>
<reference evidence="1 2" key="1">
    <citation type="journal article" date="2016" name="Mol. Biol. Evol.">
        <title>Comparative Genomics of Early-Diverging Mushroom-Forming Fungi Provides Insights into the Origins of Lignocellulose Decay Capabilities.</title>
        <authorList>
            <person name="Nagy L.G."/>
            <person name="Riley R."/>
            <person name="Tritt A."/>
            <person name="Adam C."/>
            <person name="Daum C."/>
            <person name="Floudas D."/>
            <person name="Sun H."/>
            <person name="Yadav J.S."/>
            <person name="Pangilinan J."/>
            <person name="Larsson K.H."/>
            <person name="Matsuura K."/>
            <person name="Barry K."/>
            <person name="Labutti K."/>
            <person name="Kuo R."/>
            <person name="Ohm R.A."/>
            <person name="Bhattacharya S.S."/>
            <person name="Shirouzu T."/>
            <person name="Yoshinaga Y."/>
            <person name="Martin F.M."/>
            <person name="Grigoriev I.V."/>
            <person name="Hibbett D.S."/>
        </authorList>
    </citation>
    <scope>NUCLEOTIDE SEQUENCE [LARGE SCALE GENOMIC DNA]</scope>
    <source>
        <strain evidence="1 2">93-53</strain>
    </source>
</reference>
<sequence length="150" mass="16722">MLGECIVRILPSQSTLVASSLFLLRYCERCCSSILCSLRCRVCIATYYSRTLLRGPMLQVFHRVTERDYAYLLFAKASPGHQCFSSTLAPKLPYSCWRAHVPDDNPRATLFSIRRACKAPSVFIVCAVAGKSYGSHKLCCAVPIVIPNSH</sequence>
<name>A0A165DWH6_9APHY</name>